<feature type="domain" description="ABC transmembrane type-1" evidence="9">
    <location>
        <begin position="97"/>
        <end position="293"/>
    </location>
</feature>
<dbReference type="CDD" id="cd06261">
    <property type="entry name" value="TM_PBP2"/>
    <property type="match status" value="1"/>
</dbReference>
<evidence type="ECO:0000256" key="7">
    <source>
        <dbReference type="RuleBase" id="RU363032"/>
    </source>
</evidence>
<keyword evidence="5 7" id="KW-1133">Transmembrane helix</keyword>
<reference evidence="11" key="1">
    <citation type="submission" date="2018-12" db="EMBL/GenBank/DDBJ databases">
        <title>Tengunoibacter tsumagoiensis gen. nov., sp. nov., Dictyobacter kobayashii sp. nov., D. alpinus sp. nov., and D. joshuensis sp. nov. and description of Dictyobacteraceae fam. nov. within the order Ktedonobacterales isolated from Tengu-no-mugimeshi.</title>
        <authorList>
            <person name="Wang C.M."/>
            <person name="Zheng Y."/>
            <person name="Sakai Y."/>
            <person name="Toyoda A."/>
            <person name="Minakuchi Y."/>
            <person name="Abe K."/>
            <person name="Yokota A."/>
            <person name="Yabe S."/>
        </authorList>
    </citation>
    <scope>NUCLEOTIDE SEQUENCE [LARGE SCALE GENOMIC DNA]</scope>
    <source>
        <strain evidence="11">Uno16</strain>
    </source>
</reference>
<dbReference type="EMBL" id="BIFT01000001">
    <property type="protein sequence ID" value="GCE24887.1"/>
    <property type="molecule type" value="Genomic_DNA"/>
</dbReference>
<dbReference type="InterPro" id="IPR000515">
    <property type="entry name" value="MetI-like"/>
</dbReference>
<comment type="caution">
    <text evidence="10">The sequence shown here is derived from an EMBL/GenBank/DDBJ whole genome shotgun (WGS) entry which is preliminary data.</text>
</comment>
<dbReference type="AlphaFoldDB" id="A0A402B0P8"/>
<evidence type="ECO:0000256" key="5">
    <source>
        <dbReference type="ARBA" id="ARBA00022989"/>
    </source>
</evidence>
<evidence type="ECO:0000256" key="1">
    <source>
        <dbReference type="ARBA" id="ARBA00004651"/>
    </source>
</evidence>
<feature type="transmembrane region" description="Helical" evidence="7">
    <location>
        <begin position="165"/>
        <end position="186"/>
    </location>
</feature>
<feature type="region of interest" description="Disordered" evidence="8">
    <location>
        <begin position="1"/>
        <end position="26"/>
    </location>
</feature>
<dbReference type="Gene3D" id="1.10.3720.10">
    <property type="entry name" value="MetI-like"/>
    <property type="match status" value="1"/>
</dbReference>
<feature type="transmembrane region" description="Helical" evidence="7">
    <location>
        <begin position="270"/>
        <end position="293"/>
    </location>
</feature>
<comment type="subcellular location">
    <subcellularLocation>
        <location evidence="1 7">Cell membrane</location>
        <topology evidence="1 7">Multi-pass membrane protein</topology>
    </subcellularLocation>
</comment>
<feature type="transmembrane region" description="Helical" evidence="7">
    <location>
        <begin position="33"/>
        <end position="54"/>
    </location>
</feature>
<evidence type="ECO:0000256" key="4">
    <source>
        <dbReference type="ARBA" id="ARBA00022692"/>
    </source>
</evidence>
<keyword evidence="2 7" id="KW-0813">Transport</keyword>
<keyword evidence="4 7" id="KW-0812">Transmembrane</keyword>
<evidence type="ECO:0000256" key="3">
    <source>
        <dbReference type="ARBA" id="ARBA00022475"/>
    </source>
</evidence>
<keyword evidence="3" id="KW-1003">Cell membrane</keyword>
<keyword evidence="11" id="KW-1185">Reference proteome</keyword>
<evidence type="ECO:0000256" key="2">
    <source>
        <dbReference type="ARBA" id="ARBA00022448"/>
    </source>
</evidence>
<accession>A0A402B0P8</accession>
<sequence>MVTTTKEQESRFPTASADGKKAGSGRKIRPGSVLAMAILFVLSIYFLLPLYWLFISATKSSGDLFSTFGLWFSNDFQLLNNIQHVFAYNNGAYLLWVGNSFFYALISAAIGTLFSSMAGYALAKFTFRGRSAIFSIILGAILVPTPALVLPLYLLMSGFHLTDTYLAIILPSIVSPFGVYLSRIYADGSVPDALLDAARVDGSSEFRTYWSIAMRIMSPALVTVFLFQFVAVWTNYFLQYVMVSNSNLFPVTVGLQLWNSSYTSGGAQQYVYSILVTGSLLSILPLIVGFLLLQRYWRNGLTLGSVVG</sequence>
<evidence type="ECO:0000259" key="9">
    <source>
        <dbReference type="PROSITE" id="PS50928"/>
    </source>
</evidence>
<keyword evidence="6 7" id="KW-0472">Membrane</keyword>
<comment type="similarity">
    <text evidence="7">Belongs to the binding-protein-dependent transport system permease family.</text>
</comment>
<dbReference type="InterPro" id="IPR035906">
    <property type="entry name" value="MetI-like_sf"/>
</dbReference>
<proteinExistence type="inferred from homology"/>
<dbReference type="Proteomes" id="UP000287171">
    <property type="component" value="Unassembled WGS sequence"/>
</dbReference>
<feature type="transmembrane region" description="Helical" evidence="7">
    <location>
        <begin position="216"/>
        <end position="238"/>
    </location>
</feature>
<dbReference type="RefSeq" id="WP_218027399.1">
    <property type="nucleotide sequence ID" value="NZ_BIFT01000001.1"/>
</dbReference>
<dbReference type="PROSITE" id="PS50928">
    <property type="entry name" value="ABC_TM1"/>
    <property type="match status" value="1"/>
</dbReference>
<evidence type="ECO:0000256" key="6">
    <source>
        <dbReference type="ARBA" id="ARBA00023136"/>
    </source>
</evidence>
<dbReference type="GO" id="GO:0005886">
    <property type="term" value="C:plasma membrane"/>
    <property type="evidence" value="ECO:0007669"/>
    <property type="project" value="UniProtKB-SubCell"/>
</dbReference>
<organism evidence="10 11">
    <name type="scientific">Dictyobacter alpinus</name>
    <dbReference type="NCBI Taxonomy" id="2014873"/>
    <lineage>
        <taxon>Bacteria</taxon>
        <taxon>Bacillati</taxon>
        <taxon>Chloroflexota</taxon>
        <taxon>Ktedonobacteria</taxon>
        <taxon>Ktedonobacterales</taxon>
        <taxon>Dictyobacteraceae</taxon>
        <taxon>Dictyobacter</taxon>
    </lineage>
</organism>
<evidence type="ECO:0000313" key="10">
    <source>
        <dbReference type="EMBL" id="GCE24887.1"/>
    </source>
</evidence>
<dbReference type="PANTHER" id="PTHR43744:SF12">
    <property type="entry name" value="ABC TRANSPORTER PERMEASE PROTEIN MG189-RELATED"/>
    <property type="match status" value="1"/>
</dbReference>
<evidence type="ECO:0000256" key="8">
    <source>
        <dbReference type="SAM" id="MobiDB-lite"/>
    </source>
</evidence>
<gene>
    <name evidence="10" type="ORF">KDA_03710</name>
</gene>
<dbReference type="GO" id="GO:0055085">
    <property type="term" value="P:transmembrane transport"/>
    <property type="evidence" value="ECO:0007669"/>
    <property type="project" value="InterPro"/>
</dbReference>
<dbReference type="SUPFAM" id="SSF161098">
    <property type="entry name" value="MetI-like"/>
    <property type="match status" value="1"/>
</dbReference>
<feature type="transmembrane region" description="Helical" evidence="7">
    <location>
        <begin position="101"/>
        <end position="123"/>
    </location>
</feature>
<dbReference type="PANTHER" id="PTHR43744">
    <property type="entry name" value="ABC TRANSPORTER PERMEASE PROTEIN MG189-RELATED-RELATED"/>
    <property type="match status" value="1"/>
</dbReference>
<feature type="compositionally biased region" description="Basic and acidic residues" evidence="8">
    <location>
        <begin position="1"/>
        <end position="10"/>
    </location>
</feature>
<evidence type="ECO:0000313" key="11">
    <source>
        <dbReference type="Proteomes" id="UP000287171"/>
    </source>
</evidence>
<protein>
    <submittedName>
        <fullName evidence="10">Sugar ABC transporter permease</fullName>
    </submittedName>
</protein>
<feature type="transmembrane region" description="Helical" evidence="7">
    <location>
        <begin position="132"/>
        <end position="153"/>
    </location>
</feature>
<dbReference type="Pfam" id="PF00528">
    <property type="entry name" value="BPD_transp_1"/>
    <property type="match status" value="1"/>
</dbReference>
<name>A0A402B0P8_9CHLR</name>